<name>A0A0F9R7K9_9ZZZZ</name>
<protein>
    <recommendedName>
        <fullName evidence="2">CRISPR system ring nuclease SSO1393-like domain-containing protein</fullName>
    </recommendedName>
</protein>
<sequence length="261" mass="30594">MNRKKCLIALVGHHPKRLKLSIDKEIVDKILFIKEKESISGSDKQLEAIRELNHYYKQQLIQTEISEFSFREQTLPIAELTYTICLQKLLGFDDVSVNISGGLRYMVIWFYIACLITHTDVIHGDFKYKGDEEVGINYNMNIVRIPLSEPTEKQYEFLELFFSNFDDIINCIKNQENFSEILQFVKGYDSIENLKNKYNERINNQRDITRGSINGYLKKLKKISAIETMVNPENKVEKSIQITYLGIAFVLNRLFIKFLQK</sequence>
<dbReference type="Gene3D" id="3.40.50.11700">
    <property type="match status" value="1"/>
</dbReference>
<dbReference type="EMBL" id="LAZR01003163">
    <property type="protein sequence ID" value="KKN21251.1"/>
    <property type="molecule type" value="Genomic_DNA"/>
</dbReference>
<evidence type="ECO:0000313" key="1">
    <source>
        <dbReference type="EMBL" id="KKN21251.1"/>
    </source>
</evidence>
<gene>
    <name evidence="1" type="ORF">LCGC14_0927230</name>
</gene>
<comment type="caution">
    <text evidence="1">The sequence shown here is derived from an EMBL/GenBank/DDBJ whole genome shotgun (WGS) entry which is preliminary data.</text>
</comment>
<organism evidence="1">
    <name type="scientific">marine sediment metagenome</name>
    <dbReference type="NCBI Taxonomy" id="412755"/>
    <lineage>
        <taxon>unclassified sequences</taxon>
        <taxon>metagenomes</taxon>
        <taxon>ecological metagenomes</taxon>
    </lineage>
</organism>
<evidence type="ECO:0008006" key="2">
    <source>
        <dbReference type="Google" id="ProtNLM"/>
    </source>
</evidence>
<reference evidence="1" key="1">
    <citation type="journal article" date="2015" name="Nature">
        <title>Complex archaea that bridge the gap between prokaryotes and eukaryotes.</title>
        <authorList>
            <person name="Spang A."/>
            <person name="Saw J.H."/>
            <person name="Jorgensen S.L."/>
            <person name="Zaremba-Niedzwiedzka K."/>
            <person name="Martijn J."/>
            <person name="Lind A.E."/>
            <person name="van Eijk R."/>
            <person name="Schleper C."/>
            <person name="Guy L."/>
            <person name="Ettema T.J."/>
        </authorList>
    </citation>
    <scope>NUCLEOTIDE SEQUENCE</scope>
</reference>
<dbReference type="AlphaFoldDB" id="A0A0F9R7K9"/>
<accession>A0A0F9R7K9</accession>
<proteinExistence type="predicted"/>